<sequence>MATTYRSPLLDHPGAAELQDESTLVDARGVAWHYGAPLQEQQLLSSTTGIVDRSHRVIFLVSGEDAATFLNNLLSQKLDDAQPGLSTSALDLDVQGHIAHHLDIAVTRVGFYLDVPAGQADSLQDYLNKMVFWSQVTIERTDLALLTLLGDPLDCPNAHFVRGVDWSQLRRTDLAVPRAELVATVTQLEAAGGKLVGLMAFTAERVKAWEPELFADLDNRSIPHESSFLLTHAVHLNKGCYRGQETVSRVHNLGRAPRALVQVHLDGSVPQLPTAGAEIIANGRVIGRLGTIVDDCDYGPSALALIKRSALDATALQTGDCALTIEKASLPQDDGERPGRSAINRLRGM</sequence>
<dbReference type="Proteomes" id="UP000035368">
    <property type="component" value="Chromosome"/>
</dbReference>
<dbReference type="Pfam" id="PF25455">
    <property type="entry name" value="Beta-barrel_CAF17_C"/>
    <property type="match status" value="1"/>
</dbReference>
<dbReference type="PANTHER" id="PTHR22602">
    <property type="entry name" value="TRANSFERASE CAF17, MITOCHONDRIAL-RELATED"/>
    <property type="match status" value="1"/>
</dbReference>
<dbReference type="SUPFAM" id="SSF103025">
    <property type="entry name" value="Folate-binding domain"/>
    <property type="match status" value="1"/>
</dbReference>
<dbReference type="KEGG" id="cei:CEPID_10400"/>
<dbReference type="RefSeq" id="WP_047240850.1">
    <property type="nucleotide sequence ID" value="NZ_CP011541.1"/>
</dbReference>
<keyword evidence="5" id="KW-1185">Reference proteome</keyword>
<proteinExistence type="predicted"/>
<gene>
    <name evidence="4" type="ORF">CEPID_10400</name>
</gene>
<dbReference type="EMBL" id="CP011541">
    <property type="protein sequence ID" value="AKK03910.1"/>
    <property type="molecule type" value="Genomic_DNA"/>
</dbReference>
<dbReference type="OrthoDB" id="9796287at2"/>
<reference evidence="4 5" key="1">
    <citation type="submission" date="2015-05" db="EMBL/GenBank/DDBJ databases">
        <title>Complete genome sequence of Corynebacterium epidermidicanis DSM 45586, isolated from the skin of a dog suffering from pruritus.</title>
        <authorList>
            <person name="Ruckert C."/>
            <person name="Albersmeier A."/>
            <person name="Winkler A."/>
            <person name="Tauch A."/>
        </authorList>
    </citation>
    <scope>NUCLEOTIDE SEQUENCE [LARGE SCALE GENOMIC DNA]</scope>
    <source>
        <strain evidence="4 5">DSM 45586</strain>
    </source>
</reference>
<feature type="domain" description="CAF17 C-terminal" evidence="3">
    <location>
        <begin position="260"/>
        <end position="327"/>
    </location>
</feature>
<keyword evidence="1" id="KW-0809">Transit peptide</keyword>
<evidence type="ECO:0000256" key="2">
    <source>
        <dbReference type="SAM" id="MobiDB-lite"/>
    </source>
</evidence>
<name>A0A0G3GTN4_9CORY</name>
<dbReference type="AlphaFoldDB" id="A0A0G3GTN4"/>
<dbReference type="InterPro" id="IPR027266">
    <property type="entry name" value="TrmE/GcvT-like"/>
</dbReference>
<accession>A0A0G3GTN4</accession>
<dbReference type="STRING" id="1050174.CEPID_10400"/>
<dbReference type="InterPro" id="IPR017703">
    <property type="entry name" value="YgfZ/GCV_T_CS"/>
</dbReference>
<evidence type="ECO:0000256" key="1">
    <source>
        <dbReference type="ARBA" id="ARBA00022946"/>
    </source>
</evidence>
<dbReference type="Gene3D" id="3.30.1360.120">
    <property type="entry name" value="Probable tRNA modification gtpase trme, domain 1"/>
    <property type="match status" value="1"/>
</dbReference>
<dbReference type="InterPro" id="IPR057460">
    <property type="entry name" value="CAF17_C"/>
</dbReference>
<evidence type="ECO:0000313" key="5">
    <source>
        <dbReference type="Proteomes" id="UP000035368"/>
    </source>
</evidence>
<dbReference type="GO" id="GO:0016226">
    <property type="term" value="P:iron-sulfur cluster assembly"/>
    <property type="evidence" value="ECO:0007669"/>
    <property type="project" value="TreeGrafter"/>
</dbReference>
<dbReference type="InterPro" id="IPR045179">
    <property type="entry name" value="YgfZ/GcvT"/>
</dbReference>
<evidence type="ECO:0000313" key="4">
    <source>
        <dbReference type="EMBL" id="AKK03910.1"/>
    </source>
</evidence>
<dbReference type="NCBIfam" id="TIGR03317">
    <property type="entry name" value="ygfZ_signature"/>
    <property type="match status" value="1"/>
</dbReference>
<dbReference type="PATRIC" id="fig|1050174.4.peg.2094"/>
<protein>
    <submittedName>
        <fullName evidence="4">Folate-binding protein</fullName>
    </submittedName>
</protein>
<organism evidence="4 5">
    <name type="scientific">Corynebacterium epidermidicanis</name>
    <dbReference type="NCBI Taxonomy" id="1050174"/>
    <lineage>
        <taxon>Bacteria</taxon>
        <taxon>Bacillati</taxon>
        <taxon>Actinomycetota</taxon>
        <taxon>Actinomycetes</taxon>
        <taxon>Mycobacteriales</taxon>
        <taxon>Corynebacteriaceae</taxon>
        <taxon>Corynebacterium</taxon>
    </lineage>
</organism>
<dbReference type="PANTHER" id="PTHR22602:SF0">
    <property type="entry name" value="TRANSFERASE CAF17, MITOCHONDRIAL-RELATED"/>
    <property type="match status" value="1"/>
</dbReference>
<feature type="region of interest" description="Disordered" evidence="2">
    <location>
        <begin position="330"/>
        <end position="349"/>
    </location>
</feature>
<dbReference type="Gene3D" id="2.40.30.160">
    <property type="match status" value="1"/>
</dbReference>
<evidence type="ECO:0000259" key="3">
    <source>
        <dbReference type="Pfam" id="PF25455"/>
    </source>
</evidence>